<reference evidence="3" key="1">
    <citation type="submission" date="2025-08" db="UniProtKB">
        <authorList>
            <consortium name="RefSeq"/>
        </authorList>
    </citation>
    <scope>IDENTIFICATION</scope>
    <source>
        <strain evidence="3">Wakin</strain>
        <tissue evidence="3">Muscle</tissue>
    </source>
</reference>
<accession>A0A6P6N4N0</accession>
<dbReference type="GO" id="GO:0003676">
    <property type="term" value="F:nucleic acid binding"/>
    <property type="evidence" value="ECO:0007669"/>
    <property type="project" value="InterPro"/>
</dbReference>
<dbReference type="KEGG" id="caua:113074852"/>
<gene>
    <name evidence="3" type="primary">LOC113074852</name>
</gene>
<protein>
    <submittedName>
        <fullName evidence="3">Uncharacterized protein LOC113074852 isoform X1</fullName>
    </submittedName>
</protein>
<dbReference type="InterPro" id="IPR035979">
    <property type="entry name" value="RBD_domain_sf"/>
</dbReference>
<sequence length="664" mass="74337">MKNSLQRKRTSCSTLTKANILPHAVQINTRPVCLSQMSSVFNSVPPLFGTTQAFLLSLAQLEAQLVLNLIRNVAAVNNSSHGNPLVPLNLLQPAGIQRASFLSMYQRPGGFKDMDSIPHMVGQPSTSVTDINSLNSYKESGALLAKEIIQEKTLGPFMNSTTLPLPASEEALVRSSHEHLGKHFTFKPDVDCSQYQTRIAKVMMPPDRPRTEEAEPKQQTMLHFPTDNLNKALSSLGLSLEDLELLSHCPHNQLTAENLPFIIQDIQQRKGTKDVEYDHATWNSSDQVKSSRESSYDHGEQRNQRIINGAWQEPHSHRSLSPERCRPSELLHAHFSNQSKTLKRIRYSSGRGPNFFLKRLQHGPAEVTRWRPGSVYFPPRSKCSIRQEFFSLDCNKAIHYTIQRPLSSSRRSSTYNGMKKGNHQSSFPVKSAKSEVTSESMNIQMPVTKMTAKTSAQTKGVIRVSGIPLDYSERELIKMASPFGHPVEVLMATEVDTTTCLQWKKALLTFPTEFSAQEMVKVYSAIPVHMRQQLLELVSRTVDFSSPVSVFHAFVGPSMSNGLLTPLDHLLVVCNVPSQPCAVTGVLRLLKPFGQVFKTLVLHRNKVDVNQCLGNSSIQMVLEMESTSVALSVYEWSQKVPCLYHNHHLSFLRGCNIQKNISSD</sequence>
<feature type="compositionally biased region" description="Polar residues" evidence="1">
    <location>
        <begin position="423"/>
        <end position="432"/>
    </location>
</feature>
<dbReference type="OrthoDB" id="10072641at2759"/>
<evidence type="ECO:0000313" key="2">
    <source>
        <dbReference type="Proteomes" id="UP000515129"/>
    </source>
</evidence>
<organism evidence="2 3">
    <name type="scientific">Carassius auratus</name>
    <name type="common">Goldfish</name>
    <dbReference type="NCBI Taxonomy" id="7957"/>
    <lineage>
        <taxon>Eukaryota</taxon>
        <taxon>Metazoa</taxon>
        <taxon>Chordata</taxon>
        <taxon>Craniata</taxon>
        <taxon>Vertebrata</taxon>
        <taxon>Euteleostomi</taxon>
        <taxon>Actinopterygii</taxon>
        <taxon>Neopterygii</taxon>
        <taxon>Teleostei</taxon>
        <taxon>Ostariophysi</taxon>
        <taxon>Cypriniformes</taxon>
        <taxon>Cyprinidae</taxon>
        <taxon>Cyprininae</taxon>
        <taxon>Carassius</taxon>
    </lineage>
</organism>
<dbReference type="InterPro" id="IPR012677">
    <property type="entry name" value="Nucleotide-bd_a/b_plait_sf"/>
</dbReference>
<evidence type="ECO:0000313" key="3">
    <source>
        <dbReference type="RefSeq" id="XP_026103393.1"/>
    </source>
</evidence>
<feature type="compositionally biased region" description="Basic and acidic residues" evidence="1">
    <location>
        <begin position="289"/>
        <end position="301"/>
    </location>
</feature>
<dbReference type="RefSeq" id="XP_026103393.1">
    <property type="nucleotide sequence ID" value="XM_026247608.1"/>
</dbReference>
<keyword evidence="2" id="KW-1185">Reference proteome</keyword>
<name>A0A6P6N4N0_CARAU</name>
<proteinExistence type="predicted"/>
<feature type="region of interest" description="Disordered" evidence="1">
    <location>
        <begin position="409"/>
        <end position="432"/>
    </location>
</feature>
<dbReference type="Proteomes" id="UP000515129">
    <property type="component" value="Chromosome 1"/>
</dbReference>
<dbReference type="SUPFAM" id="SSF54928">
    <property type="entry name" value="RNA-binding domain, RBD"/>
    <property type="match status" value="1"/>
</dbReference>
<evidence type="ECO:0000256" key="1">
    <source>
        <dbReference type="SAM" id="MobiDB-lite"/>
    </source>
</evidence>
<feature type="region of interest" description="Disordered" evidence="1">
    <location>
        <begin position="282"/>
        <end position="301"/>
    </location>
</feature>
<dbReference type="Gene3D" id="3.30.70.330">
    <property type="match status" value="1"/>
</dbReference>
<dbReference type="GeneID" id="113074852"/>
<dbReference type="AlphaFoldDB" id="A0A6P6N4N0"/>